<proteinExistence type="predicted"/>
<evidence type="ECO:0000256" key="1">
    <source>
        <dbReference type="SAM" id="MobiDB-lite"/>
    </source>
</evidence>
<feature type="transmembrane region" description="Helical" evidence="2">
    <location>
        <begin position="21"/>
        <end position="42"/>
    </location>
</feature>
<dbReference type="Proteomes" id="UP000622552">
    <property type="component" value="Unassembled WGS sequence"/>
</dbReference>
<evidence type="ECO:0000256" key="2">
    <source>
        <dbReference type="SAM" id="Phobius"/>
    </source>
</evidence>
<protein>
    <submittedName>
        <fullName evidence="3">Uncharacterized protein</fullName>
    </submittedName>
</protein>
<sequence>MIRTHPAHRPLYARVLRLRHLRPGGLMCFLLLEGSVLLAVLLSMAELVTWWSLVVLPVVVAVMVKVNDVIAGATRSQQPPPAVGLARVDGDPQLQEAQTVPGLSGSGEVPAQWSSDRSVPRRGGPARQRPHEPENVRAARKSDARRFD</sequence>
<feature type="compositionally biased region" description="Basic and acidic residues" evidence="1">
    <location>
        <begin position="129"/>
        <end position="148"/>
    </location>
</feature>
<dbReference type="AlphaFoldDB" id="A0A8J7KTJ2"/>
<gene>
    <name evidence="3" type="ORF">IW245_006996</name>
</gene>
<keyword evidence="2" id="KW-1133">Transmembrane helix</keyword>
<dbReference type="RefSeq" id="WP_197007308.1">
    <property type="nucleotide sequence ID" value="NZ_BONS01000019.1"/>
</dbReference>
<evidence type="ECO:0000313" key="4">
    <source>
        <dbReference type="Proteomes" id="UP000622552"/>
    </source>
</evidence>
<accession>A0A8J7KTJ2</accession>
<keyword evidence="2" id="KW-0812">Transmembrane</keyword>
<feature type="region of interest" description="Disordered" evidence="1">
    <location>
        <begin position="73"/>
        <end position="148"/>
    </location>
</feature>
<keyword evidence="2" id="KW-0472">Membrane</keyword>
<keyword evidence="4" id="KW-1185">Reference proteome</keyword>
<feature type="transmembrane region" description="Helical" evidence="2">
    <location>
        <begin position="48"/>
        <end position="66"/>
    </location>
</feature>
<evidence type="ECO:0000313" key="3">
    <source>
        <dbReference type="EMBL" id="MBG6140802.1"/>
    </source>
</evidence>
<comment type="caution">
    <text evidence="3">The sequence shown here is derived from an EMBL/GenBank/DDBJ whole genome shotgun (WGS) entry which is preliminary data.</text>
</comment>
<organism evidence="3 4">
    <name type="scientific">Longispora fulva</name>
    <dbReference type="NCBI Taxonomy" id="619741"/>
    <lineage>
        <taxon>Bacteria</taxon>
        <taxon>Bacillati</taxon>
        <taxon>Actinomycetota</taxon>
        <taxon>Actinomycetes</taxon>
        <taxon>Micromonosporales</taxon>
        <taxon>Micromonosporaceae</taxon>
        <taxon>Longispora</taxon>
    </lineage>
</organism>
<reference evidence="3" key="1">
    <citation type="submission" date="2020-11" db="EMBL/GenBank/DDBJ databases">
        <title>Sequencing the genomes of 1000 actinobacteria strains.</title>
        <authorList>
            <person name="Klenk H.-P."/>
        </authorList>
    </citation>
    <scope>NUCLEOTIDE SEQUENCE</scope>
    <source>
        <strain evidence="3">DSM 45356</strain>
    </source>
</reference>
<name>A0A8J7KTJ2_9ACTN</name>
<dbReference type="EMBL" id="JADOUF010000001">
    <property type="protein sequence ID" value="MBG6140802.1"/>
    <property type="molecule type" value="Genomic_DNA"/>
</dbReference>